<dbReference type="Proteomes" id="UP001497516">
    <property type="component" value="Chromosome 3"/>
</dbReference>
<proteinExistence type="predicted"/>
<protein>
    <submittedName>
        <fullName evidence="2">Uncharacterized protein</fullName>
    </submittedName>
</protein>
<dbReference type="AlphaFoldDB" id="A0AAV2DWQ1"/>
<feature type="region of interest" description="Disordered" evidence="1">
    <location>
        <begin position="1"/>
        <end position="33"/>
    </location>
</feature>
<organism evidence="2 3">
    <name type="scientific">Linum trigynum</name>
    <dbReference type="NCBI Taxonomy" id="586398"/>
    <lineage>
        <taxon>Eukaryota</taxon>
        <taxon>Viridiplantae</taxon>
        <taxon>Streptophyta</taxon>
        <taxon>Embryophyta</taxon>
        <taxon>Tracheophyta</taxon>
        <taxon>Spermatophyta</taxon>
        <taxon>Magnoliopsida</taxon>
        <taxon>eudicotyledons</taxon>
        <taxon>Gunneridae</taxon>
        <taxon>Pentapetalae</taxon>
        <taxon>rosids</taxon>
        <taxon>fabids</taxon>
        <taxon>Malpighiales</taxon>
        <taxon>Linaceae</taxon>
        <taxon>Linum</taxon>
    </lineage>
</organism>
<sequence>MLNLSFEQKKKTTEEYSLSKMGDNVKGDAPEAVDLEDRLTDVNRDDVEGDKPKEVDLSDNIFKTDGSSDGLCGLQDWMAAVDEIKGGM</sequence>
<name>A0AAV2DWQ1_9ROSI</name>
<keyword evidence="3" id="KW-1185">Reference proteome</keyword>
<evidence type="ECO:0000313" key="3">
    <source>
        <dbReference type="Proteomes" id="UP001497516"/>
    </source>
</evidence>
<evidence type="ECO:0000313" key="2">
    <source>
        <dbReference type="EMBL" id="CAL1377785.1"/>
    </source>
</evidence>
<dbReference type="EMBL" id="OZ034816">
    <property type="protein sequence ID" value="CAL1377785.1"/>
    <property type="molecule type" value="Genomic_DNA"/>
</dbReference>
<reference evidence="2 3" key="1">
    <citation type="submission" date="2024-04" db="EMBL/GenBank/DDBJ databases">
        <authorList>
            <person name="Fracassetti M."/>
        </authorList>
    </citation>
    <scope>NUCLEOTIDE SEQUENCE [LARGE SCALE GENOMIC DNA]</scope>
</reference>
<feature type="compositionally biased region" description="Basic and acidic residues" evidence="1">
    <location>
        <begin position="23"/>
        <end position="33"/>
    </location>
</feature>
<accession>A0AAV2DWQ1</accession>
<evidence type="ECO:0000256" key="1">
    <source>
        <dbReference type="SAM" id="MobiDB-lite"/>
    </source>
</evidence>
<gene>
    <name evidence="2" type="ORF">LTRI10_LOCUS19411</name>
</gene>